<protein>
    <submittedName>
        <fullName evidence="1">Uncharacterized protein</fullName>
    </submittedName>
</protein>
<gene>
    <name evidence="1" type="ORF">BAU07_18835</name>
</gene>
<dbReference type="EMBL" id="CP016172">
    <property type="protein sequence ID" value="ANN78901.1"/>
    <property type="molecule type" value="Genomic_DNA"/>
</dbReference>
<evidence type="ECO:0000313" key="1">
    <source>
        <dbReference type="EMBL" id="ANN78901.1"/>
    </source>
</evidence>
<organism evidence="1 2">
    <name type="scientific">Bordetella flabilis</name>
    <dbReference type="NCBI Taxonomy" id="463014"/>
    <lineage>
        <taxon>Bacteria</taxon>
        <taxon>Pseudomonadati</taxon>
        <taxon>Pseudomonadota</taxon>
        <taxon>Betaproteobacteria</taxon>
        <taxon>Burkholderiales</taxon>
        <taxon>Alcaligenaceae</taxon>
        <taxon>Bordetella</taxon>
    </lineage>
</organism>
<reference evidence="1 2" key="1">
    <citation type="submission" date="2016-06" db="EMBL/GenBank/DDBJ databases">
        <title>Complete genome sequences of Bordetella bronchialis and Bordetella flabilis.</title>
        <authorList>
            <person name="LiPuma J.J."/>
            <person name="Spilker T."/>
        </authorList>
    </citation>
    <scope>NUCLEOTIDE SEQUENCE [LARGE SCALE GENOMIC DNA]</scope>
    <source>
        <strain evidence="1 2">AU10664</strain>
    </source>
</reference>
<dbReference type="OrthoDB" id="8689135at2"/>
<dbReference type="Proteomes" id="UP000091926">
    <property type="component" value="Chromosome"/>
</dbReference>
<keyword evidence="2" id="KW-1185">Reference proteome</keyword>
<dbReference type="RefSeq" id="WP_066660845.1">
    <property type="nucleotide sequence ID" value="NZ_CBCSCL010000012.1"/>
</dbReference>
<evidence type="ECO:0000313" key="2">
    <source>
        <dbReference type="Proteomes" id="UP000091926"/>
    </source>
</evidence>
<accession>A0A193GHJ1</accession>
<sequence length="138" mass="15176">MDSQEPSVVPEEEVPLPVVQHFICYDQQTGRIMSQCSVAGDTLKFMQESGVPMIEAVADPAANYVKDGMVVPKLDNPTVAQGGALVGLPVPCQIQIGTKLYDCNEDRAELEFDAPGTYRVRVIAWPYLDKEFVFENPA</sequence>
<dbReference type="STRING" id="463014.BAU07_18835"/>
<dbReference type="KEGG" id="bfz:BAU07_18835"/>
<name>A0A193GHJ1_9BORD</name>
<proteinExistence type="predicted"/>
<dbReference type="AlphaFoldDB" id="A0A193GHJ1"/>